<dbReference type="EMBL" id="CABFOC020000011">
    <property type="protein sequence ID" value="CAH0045155.1"/>
    <property type="molecule type" value="Genomic_DNA"/>
</dbReference>
<accession>A0A9N9W2S2</accession>
<evidence type="ECO:0000313" key="3">
    <source>
        <dbReference type="Proteomes" id="UP000775872"/>
    </source>
</evidence>
<feature type="transmembrane region" description="Helical" evidence="1">
    <location>
        <begin position="18"/>
        <end position="39"/>
    </location>
</feature>
<evidence type="ECO:0000256" key="1">
    <source>
        <dbReference type="SAM" id="Phobius"/>
    </source>
</evidence>
<keyword evidence="1" id="KW-1133">Transmembrane helix</keyword>
<feature type="transmembrane region" description="Helical" evidence="1">
    <location>
        <begin position="418"/>
        <end position="440"/>
    </location>
</feature>
<keyword evidence="1" id="KW-0472">Membrane</keyword>
<organism evidence="2 3">
    <name type="scientific">Clonostachys solani</name>
    <dbReference type="NCBI Taxonomy" id="160281"/>
    <lineage>
        <taxon>Eukaryota</taxon>
        <taxon>Fungi</taxon>
        <taxon>Dikarya</taxon>
        <taxon>Ascomycota</taxon>
        <taxon>Pezizomycotina</taxon>
        <taxon>Sordariomycetes</taxon>
        <taxon>Hypocreomycetidae</taxon>
        <taxon>Hypocreales</taxon>
        <taxon>Bionectriaceae</taxon>
        <taxon>Clonostachys</taxon>
    </lineage>
</organism>
<keyword evidence="1" id="KW-0812">Transmembrane</keyword>
<dbReference type="Proteomes" id="UP000775872">
    <property type="component" value="Unassembled WGS sequence"/>
</dbReference>
<reference evidence="2 3" key="2">
    <citation type="submission" date="2021-10" db="EMBL/GenBank/DDBJ databases">
        <authorList>
            <person name="Piombo E."/>
        </authorList>
    </citation>
    <scope>NUCLEOTIDE SEQUENCE [LARGE SCALE GENOMIC DNA]</scope>
</reference>
<dbReference type="OrthoDB" id="3220769at2759"/>
<protein>
    <submittedName>
        <fullName evidence="2">Uncharacterized protein</fullName>
    </submittedName>
</protein>
<name>A0A9N9W2S2_9HYPO</name>
<proteinExistence type="predicted"/>
<comment type="caution">
    <text evidence="2">The sequence shown here is derived from an EMBL/GenBank/DDBJ whole genome shotgun (WGS) entry which is preliminary data.</text>
</comment>
<dbReference type="AlphaFoldDB" id="A0A9N9W2S2"/>
<gene>
    <name evidence="2" type="ORF">CSOL1703_00010900</name>
</gene>
<sequence>MYQSWFTYPISKPYPFRWFAPVTIVGAIILVVLVSLANLSASGYYLKTIYTEDPNGTVASANQSVQLILLWFLKPPFNWDKNFAARCQPNILSVGDKFFTTNQGLQYEIESITQKSDGSPLVSVPYHNNTLQDCYVSRSEINLRKVDSKSPPSWWMSWVDSRRAANAICTYTSESGTIQLKLKTESYSPINTNYKTHAIAWWGAQLASIYHWGIMIVISQVDEYNEISNFGYPEYGNVYYSRNTSINECVSTLMSDSNPSWSVLLIFPSIKSDDFFSLSYSIVTSNGGVLNNVAVDRPLFGMQTEGRHHARIVQSLVSSDLGNCQQPNILLDDEGLKYAILDPKNKNRDKGGILYNEAKDMHDPIRAVLLQTPKSKAVADIVLSEAYDKISPDMGELTCRSATVVAQYMCSIPVQKSIGTMLVSLILANLVFLGGAWKLLNTIAATLLLRQGPQVDFCKGCQEALYQDSRTESIEMGNIGRSIAAEETTSELAPVEQDSVLLLPK</sequence>
<evidence type="ECO:0000313" key="2">
    <source>
        <dbReference type="EMBL" id="CAH0045155.1"/>
    </source>
</evidence>
<reference evidence="3" key="1">
    <citation type="submission" date="2019-06" db="EMBL/GenBank/DDBJ databases">
        <authorList>
            <person name="Broberg M."/>
        </authorList>
    </citation>
    <scope>NUCLEOTIDE SEQUENCE [LARGE SCALE GENOMIC DNA]</scope>
</reference>
<keyword evidence="3" id="KW-1185">Reference proteome</keyword>